<protein>
    <submittedName>
        <fullName evidence="1">Uncharacterized protein</fullName>
    </submittedName>
</protein>
<evidence type="ECO:0000313" key="2">
    <source>
        <dbReference type="Proteomes" id="UP001164250"/>
    </source>
</evidence>
<comment type="caution">
    <text evidence="1">The sequence shown here is derived from an EMBL/GenBank/DDBJ whole genome shotgun (WGS) entry which is preliminary data.</text>
</comment>
<accession>A0ACC1BZG4</accession>
<gene>
    <name evidence="1" type="ORF">Patl1_19543</name>
</gene>
<organism evidence="1 2">
    <name type="scientific">Pistacia atlantica</name>
    <dbReference type="NCBI Taxonomy" id="434234"/>
    <lineage>
        <taxon>Eukaryota</taxon>
        <taxon>Viridiplantae</taxon>
        <taxon>Streptophyta</taxon>
        <taxon>Embryophyta</taxon>
        <taxon>Tracheophyta</taxon>
        <taxon>Spermatophyta</taxon>
        <taxon>Magnoliopsida</taxon>
        <taxon>eudicotyledons</taxon>
        <taxon>Gunneridae</taxon>
        <taxon>Pentapetalae</taxon>
        <taxon>rosids</taxon>
        <taxon>malvids</taxon>
        <taxon>Sapindales</taxon>
        <taxon>Anacardiaceae</taxon>
        <taxon>Pistacia</taxon>
    </lineage>
</organism>
<proteinExistence type="predicted"/>
<evidence type="ECO:0000313" key="1">
    <source>
        <dbReference type="EMBL" id="KAJ0105090.1"/>
    </source>
</evidence>
<sequence>MAKAGEEEEKTWEEVLRRMLPEGAPLPDEEQLDFSIAVEYEGPPLPFNNIPRVDPVNLNPLSLPKITRKLSRFNRPSLTDLNLKVKFPNDDDGLQSRDCTNGDISINDFSSPLSGGGDDGEDVKEEEVNESKESKVVWKKKRGGVCNRCSKRSRLKEREACLVCDAKYCNNCLIKAMGSMPEGRKCVNCIGKAIDESKRSILGKPSRILSKVCSPLEVKQIMKAEKECASNQLRPEQLLVNGRQLNQDELAELLGCPNPPQKLKPGKYWYDKDSGLWGKEGEKPDKIITSKLNVGGKLQQDASNGNTKLAGVQCPCDTHFWVYDDGSYEEEGQNNIKGNIWGKASTRFISSLFSLPVPPGNTQGQIDDPSTFSGRSVPEYLEQGSIQKLLLFGLEGSGTSTIFKQAKFLYGNQFTPEERQDIKLMIQSNMFKYLSILLEGRERFEEEALLEIQITLDAEASIPGETGVKENKQCIYSVNQRIKHFSDWLLDIMATGDFDAFFPAATREYAPVVDEIWKDPALQETYKRREELQHLPDVAKYFLDQAVEISSNEYEPSEEDILYAEGVTQGNGLAFMEFSFDDRSPMSELYHENLESSPLTKYQLIRINSKGLHDSCKWLDMFEDVSGVIFCIALSDYDQMSTHGTDTLHNKILASRDMFESLVRHPCFIDTPFVLLLNKYDAFEDKINQVPLSTCEWFEEFSPVKPHNNNQALAHHAYYFVAMKFKQLYYSITHRKLFVWPTRSHERATVDQAFKYTREVLEWEEEKNDNMYGIVGEESLYSLGVEYISLHKARMTSFLILCSSLYIKGELS</sequence>
<keyword evidence="2" id="KW-1185">Reference proteome</keyword>
<reference evidence="2" key="1">
    <citation type="journal article" date="2023" name="G3 (Bethesda)">
        <title>Genome assembly and association tests identify interacting loci associated with vigor, precocity, and sex in interspecific pistachio rootstocks.</title>
        <authorList>
            <person name="Palmer W."/>
            <person name="Jacygrad E."/>
            <person name="Sagayaradj S."/>
            <person name="Cavanaugh K."/>
            <person name="Han R."/>
            <person name="Bertier L."/>
            <person name="Beede B."/>
            <person name="Kafkas S."/>
            <person name="Golino D."/>
            <person name="Preece J."/>
            <person name="Michelmore R."/>
        </authorList>
    </citation>
    <scope>NUCLEOTIDE SEQUENCE [LARGE SCALE GENOMIC DNA]</scope>
</reference>
<dbReference type="Proteomes" id="UP001164250">
    <property type="component" value="Chromosome 2"/>
</dbReference>
<name>A0ACC1BZG4_9ROSI</name>
<dbReference type="EMBL" id="CM047898">
    <property type="protein sequence ID" value="KAJ0105090.1"/>
    <property type="molecule type" value="Genomic_DNA"/>
</dbReference>